<evidence type="ECO:0000313" key="1">
    <source>
        <dbReference type="EMBL" id="KAJ3534873.1"/>
    </source>
</evidence>
<comment type="caution">
    <text evidence="1">The sequence shown here is derived from an EMBL/GenBank/DDBJ whole genome shotgun (WGS) entry which is preliminary data.</text>
</comment>
<evidence type="ECO:0000313" key="2">
    <source>
        <dbReference type="Proteomes" id="UP001148629"/>
    </source>
</evidence>
<dbReference type="EMBL" id="JANRMS010000751">
    <property type="protein sequence ID" value="KAJ3534873.1"/>
    <property type="molecule type" value="Genomic_DNA"/>
</dbReference>
<name>A0ACC1S9D7_9HYPO</name>
<reference evidence="1" key="1">
    <citation type="submission" date="2022-08" db="EMBL/GenBank/DDBJ databases">
        <title>Genome Sequence of Fusarium decemcellulare.</title>
        <authorList>
            <person name="Buettner E."/>
        </authorList>
    </citation>
    <scope>NUCLEOTIDE SEQUENCE</scope>
    <source>
        <strain evidence="1">Babe19</strain>
    </source>
</reference>
<accession>A0ACC1S9D7</accession>
<dbReference type="Proteomes" id="UP001148629">
    <property type="component" value="Unassembled WGS sequence"/>
</dbReference>
<organism evidence="1 2">
    <name type="scientific">Fusarium decemcellulare</name>
    <dbReference type="NCBI Taxonomy" id="57161"/>
    <lineage>
        <taxon>Eukaryota</taxon>
        <taxon>Fungi</taxon>
        <taxon>Dikarya</taxon>
        <taxon>Ascomycota</taxon>
        <taxon>Pezizomycotina</taxon>
        <taxon>Sordariomycetes</taxon>
        <taxon>Hypocreomycetidae</taxon>
        <taxon>Hypocreales</taxon>
        <taxon>Nectriaceae</taxon>
        <taxon>Fusarium</taxon>
        <taxon>Fusarium decemcellulare species complex</taxon>
    </lineage>
</organism>
<proteinExistence type="predicted"/>
<gene>
    <name evidence="1" type="ORF">NM208_g7369</name>
</gene>
<sequence length="1451" mass="160085">MPSRSARLTGQLAAQPRVLFSQKDAAVSAQGSEGCSDSAEATTSDEDVSRECLRPAAGPIGSCLSLSEVSHRVRLDAIGKNEGCLNTWESKIAFSQLNKTFGTWLAFILRYGPCSTAACRSNNDQQPGFLALSKDGPVGMPSISPFRPGLQHVNQSETKTHFDPVTPRSLCHFISVFLSFRVLALILPDSTILPRSAMAEQNSTDAAATSDSNRKRARQPASDPRYPRKRSLRACHVCRARKTKCDNVQPTCGFCASLNIPCSYDTTEKDHSSFDPASLEILRQLNQIISSQDDLMQIVRSVAASQPQCPPPDLSPSAQTHAPARAVGDNVGWDSSGNIQTQQLVYVNNDWSGPQTDSASTTPAASASVAAVRWFGLLANDAPPEALQEADVPLSLEGGLLDPSVGQDESDMTPLQRATRIIDSQPIDPELPEQGTATEISATGLPEESLWQASENISLLDKEQLLFEKFLHQICSWLDLFDPAHMFATRVPHLAVRNAGLLNAILALSCYHQSLDESINAEERPDQNSALQYYYQTLHYVQKAMRYSTYQNSQELMATTLIVSTYEMLRGSRKDWQQHLQGVFWILRSRQIEVEASSLESTTWWAWLRQDIWVAFREKRRTYSTWTPKKGYTDLSSHELASRAVWILAQVVNFCAVDSSEEAEVSLPGRIGWAKALKKMLHEWRSNLTVEFSPLPAMSRQSVQVFQPRLIYPQCFGLAMQVHHVSQILVCAHEPCLGGLETFMKRQSTIKESIEMVCGLGMTLTEDASSMLSSQCLFIGKALCSAADAQREIDSCSWNVYAESASAKVRGRDAGLVPKQVRLADALAEFRAGADLGQPSYRLGKLAVIRRALHLHLIGMFKHNLYPSLEVIAASREVPDSPRLRHRQERRGRHDKEPNPGFSRCDPCWTGTTLSDSIYGPAKMTVLHKMLRRIVRNDAIHVDPPEVYNWRVLTLAASACFAGALFGVDAGIIGGVLAMPDFKREFGLDSQSKSAAADLSGNLVTTMQAGAVAGALVCSPFADRWGRKPALLAVAITGFIGGIMQAFSYGHLSAFYIGRFIEGIGLGAGTMLAPTYVAENSPRAIRGFLVGFFQLLLVMGGMTAYFINYGSLLHLPGKATWMVPLACQSICPALLFFSMLFCPESPRWLATQDQWDKAGNVLSNVRQLPLDHAYVQQELLELRTQLDQEREIMQGTGFWNLQKECWTIPGNRKRALMTIGIITFQQWSGTGAINYYAPTIFRDLGLSSTTTALFAQGVYGIVKVVTCLIFIFFLADSLGRRISFMWSGFVQAFCMLFLGFYVRFGPGIGDNETPPPSGIAALAMVYIFAAAFNMGWGPVSWVYVSEIPTNRLRAYNVALASLTHWVHNLAVSRATPNMLVTTPYGAYFIFGSINFTMAIVAYWIPETKGISLERMDEVFGVADFSNIEDVGQAARHAKSVEEEDDHHTPKV</sequence>
<keyword evidence="2" id="KW-1185">Reference proteome</keyword>
<protein>
    <submittedName>
        <fullName evidence="1">Uncharacterized protein</fullName>
    </submittedName>
</protein>